<protein>
    <submittedName>
        <fullName evidence="3">Zinc finger protein constans-like</fullName>
    </submittedName>
</protein>
<name>A0AAV7Y6L8_9EUKA</name>
<dbReference type="InterPro" id="IPR000315">
    <property type="entry name" value="Znf_B-box"/>
</dbReference>
<sequence length="242" mass="27599">MSSTDQKSVICQVCNSRRSNLYCNHCKVQYCSGCDSLVHGEFLKKKHQQFIKIIAMQNIGLDQFDQNYTYSELLLSNNNTSLTNSAIYYGRSVGTKIYSTGYHDIVLKIDRYDHTQNANLQIYLGVMGLHNRENFLKTGALNDSISFHTFQTRINQTKRVLKSQKVNFVSNNVNYGEKYGKPFKEGDNVHIFLDMDKKEVSFGTNQDIFGLATNNLPGQVVFFCCLQGNTCEQTTIISFIQD</sequence>
<evidence type="ECO:0000259" key="2">
    <source>
        <dbReference type="PROSITE" id="PS50119"/>
    </source>
</evidence>
<accession>A0AAV7Y6L8</accession>
<dbReference type="Gene3D" id="2.60.120.920">
    <property type="match status" value="1"/>
</dbReference>
<organism evidence="3 4">
    <name type="scientific">Anaeramoeba flamelloides</name>
    <dbReference type="NCBI Taxonomy" id="1746091"/>
    <lineage>
        <taxon>Eukaryota</taxon>
        <taxon>Metamonada</taxon>
        <taxon>Anaeramoebidae</taxon>
        <taxon>Anaeramoeba</taxon>
    </lineage>
</organism>
<feature type="domain" description="B box-type" evidence="2">
    <location>
        <begin position="6"/>
        <end position="50"/>
    </location>
</feature>
<evidence type="ECO:0000313" key="4">
    <source>
        <dbReference type="Proteomes" id="UP001146793"/>
    </source>
</evidence>
<dbReference type="GO" id="GO:0008270">
    <property type="term" value="F:zinc ion binding"/>
    <property type="evidence" value="ECO:0007669"/>
    <property type="project" value="UniProtKB-KW"/>
</dbReference>
<dbReference type="EMBL" id="JANTQA010000072">
    <property type="protein sequence ID" value="KAJ3424656.1"/>
    <property type="molecule type" value="Genomic_DNA"/>
</dbReference>
<dbReference type="InterPro" id="IPR043136">
    <property type="entry name" value="B30.2/SPRY_sf"/>
</dbReference>
<dbReference type="PROSITE" id="PS50119">
    <property type="entry name" value="ZF_BBOX"/>
    <property type="match status" value="1"/>
</dbReference>
<dbReference type="Proteomes" id="UP001146793">
    <property type="component" value="Unassembled WGS sequence"/>
</dbReference>
<reference evidence="3" key="1">
    <citation type="submission" date="2022-08" db="EMBL/GenBank/DDBJ databases">
        <title>Novel sulphate-reducing endosymbionts in the free-living metamonad Anaeramoeba.</title>
        <authorList>
            <person name="Jerlstrom-Hultqvist J."/>
            <person name="Cepicka I."/>
            <person name="Gallot-Lavallee L."/>
            <person name="Salas-Leiva D."/>
            <person name="Curtis B.A."/>
            <person name="Zahonova K."/>
            <person name="Pipaliya S."/>
            <person name="Dacks J."/>
            <person name="Roger A.J."/>
        </authorList>
    </citation>
    <scope>NUCLEOTIDE SEQUENCE</scope>
    <source>
        <strain evidence="3">Busselton2</strain>
    </source>
</reference>
<dbReference type="AlphaFoldDB" id="A0AAV7Y6L8"/>
<evidence type="ECO:0000256" key="1">
    <source>
        <dbReference type="PROSITE-ProRule" id="PRU00024"/>
    </source>
</evidence>
<comment type="caution">
    <text evidence="3">The sequence shown here is derived from an EMBL/GenBank/DDBJ whole genome shotgun (WGS) entry which is preliminary data.</text>
</comment>
<keyword evidence="1" id="KW-0479">Metal-binding</keyword>
<proteinExistence type="predicted"/>
<evidence type="ECO:0000313" key="3">
    <source>
        <dbReference type="EMBL" id="KAJ3424656.1"/>
    </source>
</evidence>
<dbReference type="Pfam" id="PF00622">
    <property type="entry name" value="SPRY"/>
    <property type="match status" value="1"/>
</dbReference>
<dbReference type="InterPro" id="IPR003877">
    <property type="entry name" value="SPRY_dom"/>
</dbReference>
<gene>
    <name evidence="3" type="ORF">M0812_29379</name>
</gene>
<dbReference type="InterPro" id="IPR013320">
    <property type="entry name" value="ConA-like_dom_sf"/>
</dbReference>
<keyword evidence="1" id="KW-0862">Zinc</keyword>
<keyword evidence="1" id="KW-0863">Zinc-finger</keyword>
<dbReference type="SUPFAM" id="SSF49899">
    <property type="entry name" value="Concanavalin A-like lectins/glucanases"/>
    <property type="match status" value="1"/>
</dbReference>